<dbReference type="Pfam" id="PF13524">
    <property type="entry name" value="Glyco_trans_1_2"/>
    <property type="match status" value="1"/>
</dbReference>
<proteinExistence type="predicted"/>
<evidence type="ECO:0000313" key="3">
    <source>
        <dbReference type="Proteomes" id="UP001595843"/>
    </source>
</evidence>
<evidence type="ECO:0000259" key="1">
    <source>
        <dbReference type="Pfam" id="PF13524"/>
    </source>
</evidence>
<reference evidence="3" key="1">
    <citation type="journal article" date="2019" name="Int. J. Syst. Evol. Microbiol.">
        <title>The Global Catalogue of Microorganisms (GCM) 10K type strain sequencing project: providing services to taxonomists for standard genome sequencing and annotation.</title>
        <authorList>
            <consortium name="The Broad Institute Genomics Platform"/>
            <consortium name="The Broad Institute Genome Sequencing Center for Infectious Disease"/>
            <person name="Wu L."/>
            <person name="Ma J."/>
        </authorList>
    </citation>
    <scope>NUCLEOTIDE SEQUENCE [LARGE SCALE GENOMIC DNA]</scope>
    <source>
        <strain evidence="3">IBRC-M 10813</strain>
    </source>
</reference>
<dbReference type="EMBL" id="JBHSAP010000009">
    <property type="protein sequence ID" value="MFC4076929.1"/>
    <property type="molecule type" value="Genomic_DNA"/>
</dbReference>
<comment type="caution">
    <text evidence="2">The sequence shown here is derived from an EMBL/GenBank/DDBJ whole genome shotgun (WGS) entry which is preliminary data.</text>
</comment>
<feature type="domain" description="Spore protein YkvP/CgeB glycosyl transferase-like" evidence="1">
    <location>
        <begin position="162"/>
        <end position="311"/>
    </location>
</feature>
<dbReference type="EC" id="2.4.-.-" evidence="2"/>
<keyword evidence="2" id="KW-0328">Glycosyltransferase</keyword>
<dbReference type="InterPro" id="IPR055259">
    <property type="entry name" value="YkvP/CgeB_Glyco_trans-like"/>
</dbReference>
<evidence type="ECO:0000313" key="2">
    <source>
        <dbReference type="EMBL" id="MFC4076929.1"/>
    </source>
</evidence>
<dbReference type="Proteomes" id="UP001595843">
    <property type="component" value="Unassembled WGS sequence"/>
</dbReference>
<name>A0ABV8JHX1_9BACL</name>
<dbReference type="GO" id="GO:0016757">
    <property type="term" value="F:glycosyltransferase activity"/>
    <property type="evidence" value="ECO:0007669"/>
    <property type="project" value="UniProtKB-KW"/>
</dbReference>
<keyword evidence="2" id="KW-0808">Transferase</keyword>
<protein>
    <submittedName>
        <fullName evidence="2">Glycosyltransferase</fullName>
        <ecNumber evidence="2">2.4.-.-</ecNumber>
    </submittedName>
</protein>
<gene>
    <name evidence="2" type="ORF">ACFOUO_08900</name>
</gene>
<sequence length="322" mass="38400">MKTLSRLGENVIGAFRRLERSLGNFHIQTYYSKLESREKLFQRIRFFHPHIILVFCKEAHAVNSDIRKWAPKVPVGLWVVNDPYHIQDYEWMVPYYDFMVTQDSGCLPFYRDRRNKPAFHLPLAVNPTHYFPGNVKRDYQSDVCFVGSAWSDRIRLMDHLIPLLSGKKVIIVGEGWEKLKHYSRLKKSMINRNIPPSETARYYNGAKIVLNIHRPLNDINKNPYHLPACTPNNRTFDIAACHSFQLVSRRRDLGRLYRLGEEIITYKNLKDLKQKIDYYLIHDKQREEIAGRAYRRTLRDHTYTVRMRQLIHIMHRFLRSRS</sequence>
<keyword evidence="3" id="KW-1185">Reference proteome</keyword>
<organism evidence="2 3">
    <name type="scientific">Salinithrix halophila</name>
    <dbReference type="NCBI Taxonomy" id="1485204"/>
    <lineage>
        <taxon>Bacteria</taxon>
        <taxon>Bacillati</taxon>
        <taxon>Bacillota</taxon>
        <taxon>Bacilli</taxon>
        <taxon>Bacillales</taxon>
        <taxon>Thermoactinomycetaceae</taxon>
        <taxon>Salinithrix</taxon>
    </lineage>
</organism>
<accession>A0ABV8JHX1</accession>